<protein>
    <recommendedName>
        <fullName evidence="5">Nucleoside diphosphate kinase</fullName>
    </recommendedName>
</protein>
<evidence type="ECO:0000313" key="3">
    <source>
        <dbReference type="EMBL" id="MBB5802944.1"/>
    </source>
</evidence>
<proteinExistence type="inferred from homology"/>
<gene>
    <name evidence="3" type="ORF">F4560_002712</name>
</gene>
<feature type="region of interest" description="Disordered" evidence="2">
    <location>
        <begin position="136"/>
        <end position="161"/>
    </location>
</feature>
<dbReference type="EMBL" id="JACHMO010000001">
    <property type="protein sequence ID" value="MBB5802944.1"/>
    <property type="molecule type" value="Genomic_DNA"/>
</dbReference>
<dbReference type="Proteomes" id="UP000552097">
    <property type="component" value="Unassembled WGS sequence"/>
</dbReference>
<evidence type="ECO:0000313" key="4">
    <source>
        <dbReference type="Proteomes" id="UP000552097"/>
    </source>
</evidence>
<comment type="caution">
    <text evidence="1">Lacks conserved residue(s) required for the propagation of feature annotation.</text>
</comment>
<dbReference type="RefSeq" id="WP_184919967.1">
    <property type="nucleotide sequence ID" value="NZ_JACHMO010000001.1"/>
</dbReference>
<sequence>MPDEVETKTASNHAGLTVVPGKLAYYQEEEGDYLATGLAAATRAHGAAMPEVLAQVAVMVVQPDGIARRQVDEILSFLDSHDFEPLFAVPFQLTVPMSRVLWRFQFTAIGPDSKAIGEGVYCHGQSLMLVLKDRRASTTRPGSSRLAGIKGSSDPAKRGPESLRSRLGALNRIFGCVHCADEPLDILRELAILFTEPVLSELHERLARTVRDGADDCRPEIDNVYAACGGHDLNSERALNRLLSDIEAAGAARDAVEHARQLVDMVVTATKPGATLDWFAFVDGLTALGIDPAGWDPLLVAADNIEYELPGAVKLIGSFSSA</sequence>
<reference evidence="3 4" key="1">
    <citation type="submission" date="2020-08" db="EMBL/GenBank/DDBJ databases">
        <title>Sequencing the genomes of 1000 actinobacteria strains.</title>
        <authorList>
            <person name="Klenk H.-P."/>
        </authorList>
    </citation>
    <scope>NUCLEOTIDE SEQUENCE [LARGE SCALE GENOMIC DNA]</scope>
    <source>
        <strain evidence="3 4">DSM 45486</strain>
    </source>
</reference>
<keyword evidence="4" id="KW-1185">Reference proteome</keyword>
<dbReference type="Gene3D" id="3.30.70.141">
    <property type="entry name" value="Nucleoside diphosphate kinase-like domain"/>
    <property type="match status" value="1"/>
</dbReference>
<dbReference type="SUPFAM" id="SSF54919">
    <property type="entry name" value="Nucleoside diphosphate kinase, NDK"/>
    <property type="match status" value="1"/>
</dbReference>
<name>A0A7W9HJF7_9PSEU</name>
<comment type="caution">
    <text evidence="3">The sequence shown here is derived from an EMBL/GenBank/DDBJ whole genome shotgun (WGS) entry which is preliminary data.</text>
</comment>
<evidence type="ECO:0000256" key="1">
    <source>
        <dbReference type="PROSITE-ProRule" id="PRU00706"/>
    </source>
</evidence>
<accession>A0A7W9HJF7</accession>
<dbReference type="InterPro" id="IPR036850">
    <property type="entry name" value="NDK-like_dom_sf"/>
</dbReference>
<dbReference type="AlphaFoldDB" id="A0A7W9HJF7"/>
<organism evidence="3 4">
    <name type="scientific">Saccharothrix ecbatanensis</name>
    <dbReference type="NCBI Taxonomy" id="1105145"/>
    <lineage>
        <taxon>Bacteria</taxon>
        <taxon>Bacillati</taxon>
        <taxon>Actinomycetota</taxon>
        <taxon>Actinomycetes</taxon>
        <taxon>Pseudonocardiales</taxon>
        <taxon>Pseudonocardiaceae</taxon>
        <taxon>Saccharothrix</taxon>
    </lineage>
</organism>
<comment type="similarity">
    <text evidence="1">Belongs to the NDK family.</text>
</comment>
<evidence type="ECO:0000256" key="2">
    <source>
        <dbReference type="SAM" id="MobiDB-lite"/>
    </source>
</evidence>
<evidence type="ECO:0008006" key="5">
    <source>
        <dbReference type="Google" id="ProtNLM"/>
    </source>
</evidence>
<dbReference type="PROSITE" id="PS51374">
    <property type="entry name" value="NDPK_LIKE"/>
    <property type="match status" value="1"/>
</dbReference>